<dbReference type="Proteomes" id="UP000024635">
    <property type="component" value="Unassembled WGS sequence"/>
</dbReference>
<comment type="caution">
    <text evidence="1">The sequence shown here is derived from an EMBL/GenBank/DDBJ whole genome shotgun (WGS) entry which is preliminary data.</text>
</comment>
<sequence length="94" mass="10550">MEREIRNSDLLTLTIGGSAVWVLLRQKSAILGVFIRDMQIFWISLNYVLPSFFRSSSWPLTGDFQAFGTLSNELAHNTIEACASLPQSVSFPKL</sequence>
<reference evidence="2" key="1">
    <citation type="journal article" date="2015" name="Nat. Genet.">
        <title>The genome and transcriptome of the zoonotic hookworm Ancylostoma ceylanicum identify infection-specific gene families.</title>
        <authorList>
            <person name="Schwarz E.M."/>
            <person name="Hu Y."/>
            <person name="Antoshechkin I."/>
            <person name="Miller M.M."/>
            <person name="Sternberg P.W."/>
            <person name="Aroian R.V."/>
        </authorList>
    </citation>
    <scope>NUCLEOTIDE SEQUENCE</scope>
    <source>
        <strain evidence="2">HY135</strain>
    </source>
</reference>
<organism evidence="1 2">
    <name type="scientific">Ancylostoma ceylanicum</name>
    <dbReference type="NCBI Taxonomy" id="53326"/>
    <lineage>
        <taxon>Eukaryota</taxon>
        <taxon>Metazoa</taxon>
        <taxon>Ecdysozoa</taxon>
        <taxon>Nematoda</taxon>
        <taxon>Chromadorea</taxon>
        <taxon>Rhabditida</taxon>
        <taxon>Rhabditina</taxon>
        <taxon>Rhabditomorpha</taxon>
        <taxon>Strongyloidea</taxon>
        <taxon>Ancylostomatidae</taxon>
        <taxon>Ancylostomatinae</taxon>
        <taxon>Ancylostoma</taxon>
    </lineage>
</organism>
<accession>A0A016TBE5</accession>
<keyword evidence="2" id="KW-1185">Reference proteome</keyword>
<gene>
    <name evidence="1" type="primary">Acey_s0119.g860</name>
    <name evidence="1" type="ORF">Y032_0119g860</name>
</gene>
<dbReference type="AlphaFoldDB" id="A0A016TBE5"/>
<name>A0A016TBE5_9BILA</name>
<evidence type="ECO:0000313" key="1">
    <source>
        <dbReference type="EMBL" id="EYB99949.1"/>
    </source>
</evidence>
<dbReference type="EMBL" id="JARK01001455">
    <property type="protein sequence ID" value="EYB99949.1"/>
    <property type="molecule type" value="Genomic_DNA"/>
</dbReference>
<protein>
    <submittedName>
        <fullName evidence="1">Uncharacterized protein</fullName>
    </submittedName>
</protein>
<evidence type="ECO:0000313" key="2">
    <source>
        <dbReference type="Proteomes" id="UP000024635"/>
    </source>
</evidence>
<proteinExistence type="predicted"/>